<comment type="caution">
    <text evidence="3">The sequence shown here is derived from an EMBL/GenBank/DDBJ whole genome shotgun (WGS) entry which is preliminary data.</text>
</comment>
<keyword evidence="2" id="KW-0732">Signal</keyword>
<feature type="compositionally biased region" description="Gly residues" evidence="1">
    <location>
        <begin position="160"/>
        <end position="189"/>
    </location>
</feature>
<dbReference type="EMBL" id="QVQW01000128">
    <property type="protein sequence ID" value="RKU39997.1"/>
    <property type="molecule type" value="Genomic_DNA"/>
</dbReference>
<feature type="compositionally biased region" description="Polar residues" evidence="1">
    <location>
        <begin position="110"/>
        <end position="121"/>
    </location>
</feature>
<protein>
    <recommendedName>
        <fullName evidence="5">Translation initiation factor IF-2</fullName>
    </recommendedName>
</protein>
<evidence type="ECO:0000313" key="4">
    <source>
        <dbReference type="Proteomes" id="UP000275385"/>
    </source>
</evidence>
<evidence type="ECO:0000256" key="1">
    <source>
        <dbReference type="SAM" id="MobiDB-lite"/>
    </source>
</evidence>
<dbReference type="Proteomes" id="UP000275385">
    <property type="component" value="Unassembled WGS sequence"/>
</dbReference>
<evidence type="ECO:0000256" key="2">
    <source>
        <dbReference type="SAM" id="SignalP"/>
    </source>
</evidence>
<proteinExistence type="predicted"/>
<name>A0A420XWH8_9PEZI</name>
<evidence type="ECO:0008006" key="5">
    <source>
        <dbReference type="Google" id="ProtNLM"/>
    </source>
</evidence>
<organism evidence="3 4">
    <name type="scientific">Coniochaeta pulveracea</name>
    <dbReference type="NCBI Taxonomy" id="177199"/>
    <lineage>
        <taxon>Eukaryota</taxon>
        <taxon>Fungi</taxon>
        <taxon>Dikarya</taxon>
        <taxon>Ascomycota</taxon>
        <taxon>Pezizomycotina</taxon>
        <taxon>Sordariomycetes</taxon>
        <taxon>Sordariomycetidae</taxon>
        <taxon>Coniochaetales</taxon>
        <taxon>Coniochaetaceae</taxon>
        <taxon>Coniochaeta</taxon>
    </lineage>
</organism>
<accession>A0A420XWH8</accession>
<feature type="signal peptide" evidence="2">
    <location>
        <begin position="1"/>
        <end position="20"/>
    </location>
</feature>
<keyword evidence="4" id="KW-1185">Reference proteome</keyword>
<feature type="region of interest" description="Disordered" evidence="1">
    <location>
        <begin position="160"/>
        <end position="209"/>
    </location>
</feature>
<gene>
    <name evidence="3" type="ORF">DL546_001817</name>
</gene>
<feature type="region of interest" description="Disordered" evidence="1">
    <location>
        <begin position="101"/>
        <end position="131"/>
    </location>
</feature>
<reference evidence="3 4" key="1">
    <citation type="submission" date="2018-08" db="EMBL/GenBank/DDBJ databases">
        <title>Draft genome of the lignicolous fungus Coniochaeta pulveracea.</title>
        <authorList>
            <person name="Borstlap C.J."/>
            <person name="De Witt R.N."/>
            <person name="Botha A."/>
            <person name="Volschenk H."/>
        </authorList>
    </citation>
    <scope>NUCLEOTIDE SEQUENCE [LARGE SCALE GENOMIC DNA]</scope>
    <source>
        <strain evidence="3 4">CAB683</strain>
    </source>
</reference>
<feature type="chain" id="PRO_5019546012" description="Translation initiation factor IF-2" evidence="2">
    <location>
        <begin position="21"/>
        <end position="209"/>
    </location>
</feature>
<dbReference type="AlphaFoldDB" id="A0A420XWH8"/>
<evidence type="ECO:0000313" key="3">
    <source>
        <dbReference type="EMBL" id="RKU39997.1"/>
    </source>
</evidence>
<sequence length="209" mass="20394">MSKSIITVLLSTFAVQQTLAMPANPWQAYADYASDPTATAATDYPQFTPNPTVGPYGFSGSGFGPSGTGYPTSTGFPSGFPAALSSAIEPFLTTATGNVPTETAAEGNVPTETAATGNVPTETAAEGTEPVETAAPTVPGPGGPFGAGGPFGGRPGFVAGPGGPGGFGGFGGAGGPGGRPFGGRPGFGRPGPPPFARNADNLGRADRAQ</sequence>